<evidence type="ECO:0000256" key="1">
    <source>
        <dbReference type="SAM" id="MobiDB-lite"/>
    </source>
</evidence>
<comment type="caution">
    <text evidence="2">The sequence shown here is derived from an EMBL/GenBank/DDBJ whole genome shotgun (WGS) entry which is preliminary data.</text>
</comment>
<keyword evidence="3" id="KW-1185">Reference proteome</keyword>
<name>A0AAD7NND7_9AGAR</name>
<dbReference type="Proteomes" id="UP001215280">
    <property type="component" value="Unassembled WGS sequence"/>
</dbReference>
<evidence type="ECO:0000313" key="3">
    <source>
        <dbReference type="Proteomes" id="UP001215280"/>
    </source>
</evidence>
<reference evidence="2" key="1">
    <citation type="submission" date="2023-03" db="EMBL/GenBank/DDBJ databases">
        <title>Massive genome expansion in bonnet fungi (Mycena s.s.) driven by repeated elements and novel gene families across ecological guilds.</title>
        <authorList>
            <consortium name="Lawrence Berkeley National Laboratory"/>
            <person name="Harder C.B."/>
            <person name="Miyauchi S."/>
            <person name="Viragh M."/>
            <person name="Kuo A."/>
            <person name="Thoen E."/>
            <person name="Andreopoulos B."/>
            <person name="Lu D."/>
            <person name="Skrede I."/>
            <person name="Drula E."/>
            <person name="Henrissat B."/>
            <person name="Morin E."/>
            <person name="Kohler A."/>
            <person name="Barry K."/>
            <person name="LaButti K."/>
            <person name="Morin E."/>
            <person name="Salamov A."/>
            <person name="Lipzen A."/>
            <person name="Mereny Z."/>
            <person name="Hegedus B."/>
            <person name="Baldrian P."/>
            <person name="Stursova M."/>
            <person name="Weitz H."/>
            <person name="Taylor A."/>
            <person name="Grigoriev I.V."/>
            <person name="Nagy L.G."/>
            <person name="Martin F."/>
            <person name="Kauserud H."/>
        </authorList>
    </citation>
    <scope>NUCLEOTIDE SEQUENCE</scope>
    <source>
        <strain evidence="2">CBHHK188m</strain>
    </source>
</reference>
<evidence type="ECO:0000313" key="2">
    <source>
        <dbReference type="EMBL" id="KAJ7768716.1"/>
    </source>
</evidence>
<accession>A0AAD7NND7</accession>
<sequence length="171" mass="18064">MAVLTVVWALYSCTFPNGDRRDVQNISTDFEENSRAHPQPPTLDDPSSPAHPSDRPPPSPSSPASGSARLADARPTRPQSTAERSAAGPIAQDALQTNKAPGSAAPVSLRDGQSATPVPSVRRAVHFSPSHTSPTSSEEHGRVAVANMKDAARRGEIRRWSSLADIDGALD</sequence>
<feature type="region of interest" description="Disordered" evidence="1">
    <location>
        <begin position="17"/>
        <end position="146"/>
    </location>
</feature>
<protein>
    <submittedName>
        <fullName evidence="2">Uncharacterized protein</fullName>
    </submittedName>
</protein>
<organism evidence="2 3">
    <name type="scientific">Mycena maculata</name>
    <dbReference type="NCBI Taxonomy" id="230809"/>
    <lineage>
        <taxon>Eukaryota</taxon>
        <taxon>Fungi</taxon>
        <taxon>Dikarya</taxon>
        <taxon>Basidiomycota</taxon>
        <taxon>Agaricomycotina</taxon>
        <taxon>Agaricomycetes</taxon>
        <taxon>Agaricomycetidae</taxon>
        <taxon>Agaricales</taxon>
        <taxon>Marasmiineae</taxon>
        <taxon>Mycenaceae</taxon>
        <taxon>Mycena</taxon>
    </lineage>
</organism>
<proteinExistence type="predicted"/>
<dbReference type="EMBL" id="JARJLG010000027">
    <property type="protein sequence ID" value="KAJ7768716.1"/>
    <property type="molecule type" value="Genomic_DNA"/>
</dbReference>
<gene>
    <name evidence="2" type="ORF">DFH07DRAFT_807726</name>
</gene>
<dbReference type="AlphaFoldDB" id="A0AAD7NND7"/>